<proteinExistence type="predicted"/>
<evidence type="ECO:0000313" key="2">
    <source>
        <dbReference type="WBParaSite" id="L893_g12645.t1"/>
    </source>
</evidence>
<dbReference type="AlphaFoldDB" id="A0A1I7Y4G5"/>
<accession>A0A1I7Y4G5</accession>
<name>A0A1I7Y4G5_9BILA</name>
<protein>
    <submittedName>
        <fullName evidence="2">Uncharacterized protein</fullName>
    </submittedName>
</protein>
<dbReference type="WBParaSite" id="L893_g12645.t1">
    <property type="protein sequence ID" value="L893_g12645.t1"/>
    <property type="gene ID" value="L893_g12645"/>
</dbReference>
<reference evidence="2" key="1">
    <citation type="submission" date="2016-11" db="UniProtKB">
        <authorList>
            <consortium name="WormBaseParasite"/>
        </authorList>
    </citation>
    <scope>IDENTIFICATION</scope>
</reference>
<evidence type="ECO:0000313" key="1">
    <source>
        <dbReference type="Proteomes" id="UP000095287"/>
    </source>
</evidence>
<sequence length="122" mass="13662">MTKQKFAAEFFKSLNECRDNQVLCDVCLRVKAFNPDKATVVDPKICSVPRKIGYYALTDLHYDIACRVLWTSALRVTGSTPNIESSPGLMLPLLNPSFCDIYPPDRSIHKESPFLGFSADDS</sequence>
<keyword evidence="1" id="KW-1185">Reference proteome</keyword>
<dbReference type="Proteomes" id="UP000095287">
    <property type="component" value="Unplaced"/>
</dbReference>
<organism evidence="1 2">
    <name type="scientific">Steinernema glaseri</name>
    <dbReference type="NCBI Taxonomy" id="37863"/>
    <lineage>
        <taxon>Eukaryota</taxon>
        <taxon>Metazoa</taxon>
        <taxon>Ecdysozoa</taxon>
        <taxon>Nematoda</taxon>
        <taxon>Chromadorea</taxon>
        <taxon>Rhabditida</taxon>
        <taxon>Tylenchina</taxon>
        <taxon>Panagrolaimomorpha</taxon>
        <taxon>Strongyloidoidea</taxon>
        <taxon>Steinernematidae</taxon>
        <taxon>Steinernema</taxon>
    </lineage>
</organism>